<dbReference type="EMBL" id="JAQJZL010000016">
    <property type="protein sequence ID" value="KAJ6023101.1"/>
    <property type="molecule type" value="Genomic_DNA"/>
</dbReference>
<keyword evidence="2" id="KW-0812">Transmembrane</keyword>
<feature type="transmembrane region" description="Helical" evidence="2">
    <location>
        <begin position="80"/>
        <end position="107"/>
    </location>
</feature>
<evidence type="ECO:0000256" key="2">
    <source>
        <dbReference type="SAM" id="Phobius"/>
    </source>
</evidence>
<name>A0AAD6HZX4_PENCN</name>
<organism evidence="3 4">
    <name type="scientific">Penicillium canescens</name>
    <dbReference type="NCBI Taxonomy" id="5083"/>
    <lineage>
        <taxon>Eukaryota</taxon>
        <taxon>Fungi</taxon>
        <taxon>Dikarya</taxon>
        <taxon>Ascomycota</taxon>
        <taxon>Pezizomycotina</taxon>
        <taxon>Eurotiomycetes</taxon>
        <taxon>Eurotiomycetidae</taxon>
        <taxon>Eurotiales</taxon>
        <taxon>Aspergillaceae</taxon>
        <taxon>Penicillium</taxon>
    </lineage>
</organism>
<keyword evidence="4" id="KW-1185">Reference proteome</keyword>
<evidence type="ECO:0000313" key="3">
    <source>
        <dbReference type="EMBL" id="KAJ6023101.1"/>
    </source>
</evidence>
<accession>A0AAD6HZX4</accession>
<evidence type="ECO:0000256" key="1">
    <source>
        <dbReference type="SAM" id="MobiDB-lite"/>
    </source>
</evidence>
<keyword evidence="2" id="KW-1133">Transmembrane helix</keyword>
<dbReference type="Proteomes" id="UP001219568">
    <property type="component" value="Unassembled WGS sequence"/>
</dbReference>
<protein>
    <submittedName>
        <fullName evidence="3">Uncharacterized protein</fullName>
    </submittedName>
</protein>
<keyword evidence="2" id="KW-0472">Membrane</keyword>
<reference evidence="3" key="2">
    <citation type="submission" date="2023-01" db="EMBL/GenBank/DDBJ databases">
        <authorList>
            <person name="Petersen C."/>
        </authorList>
    </citation>
    <scope>NUCLEOTIDE SEQUENCE</scope>
    <source>
        <strain evidence="3">IBT 15450</strain>
    </source>
</reference>
<reference evidence="3" key="1">
    <citation type="journal article" date="2023" name="IMA Fungus">
        <title>Comparative genomic study of the Penicillium genus elucidates a diverse pangenome and 15 lateral gene transfer events.</title>
        <authorList>
            <person name="Petersen C."/>
            <person name="Sorensen T."/>
            <person name="Nielsen M.R."/>
            <person name="Sondergaard T.E."/>
            <person name="Sorensen J.L."/>
            <person name="Fitzpatrick D.A."/>
            <person name="Frisvad J.C."/>
            <person name="Nielsen K.L."/>
        </authorList>
    </citation>
    <scope>NUCLEOTIDE SEQUENCE</scope>
    <source>
        <strain evidence="3">IBT 15450</strain>
    </source>
</reference>
<proteinExistence type="predicted"/>
<dbReference type="AlphaFoldDB" id="A0AAD6HZX4"/>
<evidence type="ECO:0000313" key="4">
    <source>
        <dbReference type="Proteomes" id="UP001219568"/>
    </source>
</evidence>
<comment type="caution">
    <text evidence="3">The sequence shown here is derived from an EMBL/GenBank/DDBJ whole genome shotgun (WGS) entry which is preliminary data.</text>
</comment>
<feature type="region of interest" description="Disordered" evidence="1">
    <location>
        <begin position="219"/>
        <end position="252"/>
    </location>
</feature>
<sequence>MSHLQQESDAGHELPVYEHPPVYDDLSASDELSTSEELSVSVELSVSEELPVSEDSAVTQELPASEEAVPKPPPVWLLRLLYLSCILAVICVCSTIFAAIMAVFPIIMEALKNIFSETNTCNGYTATEWYRSGYAAGYVDALASASNTKNATIESRDLTDILTIVDIPSLSTTDVIFEGSNTAENELHTQEQGEEETPMPTTVEIPDIPTKDSLLEERNTSEKELQFEGLEDITTQEKKEESLPPPYARNVPRDINASTRHVYVAATVPRTARTDIIANTDDMDTGALRRQVGTGNVWSMGIFVVGIHSAVLGTVEEGLRGRFPLFAKPWGDGWTC</sequence>
<gene>
    <name evidence="3" type="ORF">N7460_013496</name>
</gene>